<protein>
    <recommendedName>
        <fullName evidence="1">RNase H type-1 domain-containing protein</fullName>
    </recommendedName>
</protein>
<reference evidence="2 3" key="1">
    <citation type="journal article" date="2024" name="G3 (Bethesda)">
        <title>Genome assembly of Hibiscus sabdariffa L. provides insights into metabolisms of medicinal natural products.</title>
        <authorList>
            <person name="Kim T."/>
        </authorList>
    </citation>
    <scope>NUCLEOTIDE SEQUENCE [LARGE SCALE GENOMIC DNA]</scope>
    <source>
        <strain evidence="2">TK-2024</strain>
        <tissue evidence="2">Old leaves</tissue>
    </source>
</reference>
<feature type="domain" description="RNase H type-1" evidence="1">
    <location>
        <begin position="102"/>
        <end position="151"/>
    </location>
</feature>
<dbReference type="EMBL" id="JBBPBM010000026">
    <property type="protein sequence ID" value="KAK8539511.1"/>
    <property type="molecule type" value="Genomic_DNA"/>
</dbReference>
<dbReference type="Proteomes" id="UP001472677">
    <property type="component" value="Unassembled WGS sequence"/>
</dbReference>
<gene>
    <name evidence="2" type="ORF">V6N12_043136</name>
</gene>
<sequence>MIVVYTMALHIFIRKHAGLDDADFMEYENNDNAYEDIIDPENVEDGDSDDDGELNASSDCVHFDLLATLESKKRHDIQSHLLRCTGNSLSKPHLGTEQNFLFVTVQSDSMKAVNLLKKSQTSPSSLPLVQAIQNLRKRSWELSIHWTPRQGRNPLRGGQEPLL</sequence>
<dbReference type="Pfam" id="PF13456">
    <property type="entry name" value="RVT_3"/>
    <property type="match status" value="1"/>
</dbReference>
<evidence type="ECO:0000259" key="1">
    <source>
        <dbReference type="Pfam" id="PF13456"/>
    </source>
</evidence>
<organism evidence="2 3">
    <name type="scientific">Hibiscus sabdariffa</name>
    <name type="common">roselle</name>
    <dbReference type="NCBI Taxonomy" id="183260"/>
    <lineage>
        <taxon>Eukaryota</taxon>
        <taxon>Viridiplantae</taxon>
        <taxon>Streptophyta</taxon>
        <taxon>Embryophyta</taxon>
        <taxon>Tracheophyta</taxon>
        <taxon>Spermatophyta</taxon>
        <taxon>Magnoliopsida</taxon>
        <taxon>eudicotyledons</taxon>
        <taxon>Gunneridae</taxon>
        <taxon>Pentapetalae</taxon>
        <taxon>rosids</taxon>
        <taxon>malvids</taxon>
        <taxon>Malvales</taxon>
        <taxon>Malvaceae</taxon>
        <taxon>Malvoideae</taxon>
        <taxon>Hibiscus</taxon>
    </lineage>
</organism>
<name>A0ABR2DIC2_9ROSI</name>
<accession>A0ABR2DIC2</accession>
<proteinExistence type="predicted"/>
<evidence type="ECO:0000313" key="3">
    <source>
        <dbReference type="Proteomes" id="UP001472677"/>
    </source>
</evidence>
<dbReference type="InterPro" id="IPR002156">
    <property type="entry name" value="RNaseH_domain"/>
</dbReference>
<comment type="caution">
    <text evidence="2">The sequence shown here is derived from an EMBL/GenBank/DDBJ whole genome shotgun (WGS) entry which is preliminary data.</text>
</comment>
<evidence type="ECO:0000313" key="2">
    <source>
        <dbReference type="EMBL" id="KAK8539511.1"/>
    </source>
</evidence>
<keyword evidence="3" id="KW-1185">Reference proteome</keyword>